<proteinExistence type="predicted"/>
<reference evidence="2" key="2">
    <citation type="submission" date="2021-08" db="EMBL/GenBank/DDBJ databases">
        <authorList>
            <person name="Eriksson T."/>
        </authorList>
    </citation>
    <scope>NUCLEOTIDE SEQUENCE</scope>
    <source>
        <strain evidence="2">Stoneville</strain>
        <tissue evidence="2">Whole head</tissue>
    </source>
</reference>
<evidence type="ECO:0000313" key="3">
    <source>
        <dbReference type="Proteomes" id="UP000719412"/>
    </source>
</evidence>
<dbReference type="Proteomes" id="UP000719412">
    <property type="component" value="Unassembled WGS sequence"/>
</dbReference>
<gene>
    <name evidence="2" type="ORF">GEV33_003841</name>
</gene>
<feature type="region of interest" description="Disordered" evidence="1">
    <location>
        <begin position="1"/>
        <end position="37"/>
    </location>
</feature>
<feature type="compositionally biased region" description="Polar residues" evidence="1">
    <location>
        <begin position="107"/>
        <end position="118"/>
    </location>
</feature>
<accession>A0A8J6HHP0</accession>
<organism evidence="2 3">
    <name type="scientific">Tenebrio molitor</name>
    <name type="common">Yellow mealworm beetle</name>
    <dbReference type="NCBI Taxonomy" id="7067"/>
    <lineage>
        <taxon>Eukaryota</taxon>
        <taxon>Metazoa</taxon>
        <taxon>Ecdysozoa</taxon>
        <taxon>Arthropoda</taxon>
        <taxon>Hexapoda</taxon>
        <taxon>Insecta</taxon>
        <taxon>Pterygota</taxon>
        <taxon>Neoptera</taxon>
        <taxon>Endopterygota</taxon>
        <taxon>Coleoptera</taxon>
        <taxon>Polyphaga</taxon>
        <taxon>Cucujiformia</taxon>
        <taxon>Tenebrionidae</taxon>
        <taxon>Tenebrio</taxon>
    </lineage>
</organism>
<name>A0A8J6HHP0_TENMO</name>
<reference evidence="2" key="1">
    <citation type="journal article" date="2020" name="J Insects Food Feed">
        <title>The yellow mealworm (Tenebrio molitor) genome: a resource for the emerging insects as food and feed industry.</title>
        <authorList>
            <person name="Eriksson T."/>
            <person name="Andere A."/>
            <person name="Kelstrup H."/>
            <person name="Emery V."/>
            <person name="Picard C."/>
        </authorList>
    </citation>
    <scope>NUCLEOTIDE SEQUENCE</scope>
    <source>
        <strain evidence="2">Stoneville</strain>
        <tissue evidence="2">Whole head</tissue>
    </source>
</reference>
<feature type="compositionally biased region" description="Polar residues" evidence="1">
    <location>
        <begin position="1"/>
        <end position="13"/>
    </location>
</feature>
<comment type="caution">
    <text evidence="2">The sequence shown here is derived from an EMBL/GenBank/DDBJ whole genome shotgun (WGS) entry which is preliminary data.</text>
</comment>
<keyword evidence="3" id="KW-1185">Reference proteome</keyword>
<evidence type="ECO:0000256" key="1">
    <source>
        <dbReference type="SAM" id="MobiDB-lite"/>
    </source>
</evidence>
<protein>
    <submittedName>
        <fullName evidence="2">Uncharacterized protein</fullName>
    </submittedName>
</protein>
<dbReference type="AlphaFoldDB" id="A0A8J6HHP0"/>
<feature type="region of interest" description="Disordered" evidence="1">
    <location>
        <begin position="90"/>
        <end position="118"/>
    </location>
</feature>
<sequence length="118" mass="12607">MPSTKNSNASMLLSNDERNDNPAAPDARQPRGVKPPQLDIVGLTRILNLTYFFINFCGAPPQSPPLRAATDCVRVSGRSWCCFCAMARKESGPKPDRRCVGHDGATSPGSPAISSYAG</sequence>
<feature type="compositionally biased region" description="Basic and acidic residues" evidence="1">
    <location>
        <begin position="90"/>
        <end position="101"/>
    </location>
</feature>
<evidence type="ECO:0000313" key="2">
    <source>
        <dbReference type="EMBL" id="KAH0818950.1"/>
    </source>
</evidence>
<dbReference type="EMBL" id="JABDTM020016168">
    <property type="protein sequence ID" value="KAH0818950.1"/>
    <property type="molecule type" value="Genomic_DNA"/>
</dbReference>